<dbReference type="PANTHER" id="PTHR43392">
    <property type="entry name" value="AAA-TYPE ATPASE FAMILY PROTEIN / ANKYRIN REPEAT FAMILY PROTEIN"/>
    <property type="match status" value="1"/>
</dbReference>
<sequence length="136" mass="14854">MEGYCQTVKGMKVLDLDPREQVPFNFLFRGPPGTGKTTTARNMGKVYYDMGILGSDEVIESSATDLVGQYIGHTGPKTQELLEKALGKVLLVDEAYSLADGKFAKEAMDEIVDCITKPKFAGKLIIILAGYDNDIN</sequence>
<dbReference type="CDD" id="cd00009">
    <property type="entry name" value="AAA"/>
    <property type="match status" value="1"/>
</dbReference>
<reference evidence="6" key="1">
    <citation type="journal article" date="2017" name="Genome Biol.">
        <title>Comparative genomics reveals high biological diversity and specific adaptations in the industrially and medically important fungal genus Aspergillus.</title>
        <authorList>
            <person name="de Vries R.P."/>
            <person name="Riley R."/>
            <person name="Wiebenga A."/>
            <person name="Aguilar-Osorio G."/>
            <person name="Amillis S."/>
            <person name="Uchima C.A."/>
            <person name="Anderluh G."/>
            <person name="Asadollahi M."/>
            <person name="Askin M."/>
            <person name="Barry K."/>
            <person name="Battaglia E."/>
            <person name="Bayram O."/>
            <person name="Benocci T."/>
            <person name="Braus-Stromeyer S.A."/>
            <person name="Caldana C."/>
            <person name="Canovas D."/>
            <person name="Cerqueira G.C."/>
            <person name="Chen F."/>
            <person name="Chen W."/>
            <person name="Choi C."/>
            <person name="Clum A."/>
            <person name="Dos Santos R.A."/>
            <person name="Damasio A.R."/>
            <person name="Diallinas G."/>
            <person name="Emri T."/>
            <person name="Fekete E."/>
            <person name="Flipphi M."/>
            <person name="Freyberg S."/>
            <person name="Gallo A."/>
            <person name="Gournas C."/>
            <person name="Habgood R."/>
            <person name="Hainaut M."/>
            <person name="Harispe M.L."/>
            <person name="Henrissat B."/>
            <person name="Hilden K.S."/>
            <person name="Hope R."/>
            <person name="Hossain A."/>
            <person name="Karabika E."/>
            <person name="Karaffa L."/>
            <person name="Karanyi Z."/>
            <person name="Krasevec N."/>
            <person name="Kuo A."/>
            <person name="Kusch H."/>
            <person name="LaButti K."/>
            <person name="Lagendijk E.L."/>
            <person name="Lapidus A."/>
            <person name="Levasseur A."/>
            <person name="Lindquist E."/>
            <person name="Lipzen A."/>
            <person name="Logrieco A.F."/>
            <person name="MacCabe A."/>
            <person name="Maekelae M.R."/>
            <person name="Malavazi I."/>
            <person name="Melin P."/>
            <person name="Meyer V."/>
            <person name="Mielnichuk N."/>
            <person name="Miskei M."/>
            <person name="Molnar A.P."/>
            <person name="Mule G."/>
            <person name="Ngan C.Y."/>
            <person name="Orejas M."/>
            <person name="Orosz E."/>
            <person name="Ouedraogo J.P."/>
            <person name="Overkamp K.M."/>
            <person name="Park H.-S."/>
            <person name="Perrone G."/>
            <person name="Piumi F."/>
            <person name="Punt P.J."/>
            <person name="Ram A.F."/>
            <person name="Ramon A."/>
            <person name="Rauscher S."/>
            <person name="Record E."/>
            <person name="Riano-Pachon D.M."/>
            <person name="Robert V."/>
            <person name="Roehrig J."/>
            <person name="Ruller R."/>
            <person name="Salamov A."/>
            <person name="Salih N.S."/>
            <person name="Samson R.A."/>
            <person name="Sandor E."/>
            <person name="Sanguinetti M."/>
            <person name="Schuetze T."/>
            <person name="Sepcic K."/>
            <person name="Shelest E."/>
            <person name="Sherlock G."/>
            <person name="Sophianopoulou V."/>
            <person name="Squina F.M."/>
            <person name="Sun H."/>
            <person name="Susca A."/>
            <person name="Todd R.B."/>
            <person name="Tsang A."/>
            <person name="Unkles S.E."/>
            <person name="van de Wiele N."/>
            <person name="van Rossen-Uffink D."/>
            <person name="Oliveira J.V."/>
            <person name="Vesth T.C."/>
            <person name="Visser J."/>
            <person name="Yu J.-H."/>
            <person name="Zhou M."/>
            <person name="Andersen M.R."/>
            <person name="Archer D.B."/>
            <person name="Baker S.E."/>
            <person name="Benoit I."/>
            <person name="Brakhage A.A."/>
            <person name="Braus G.H."/>
            <person name="Fischer R."/>
            <person name="Frisvad J.C."/>
            <person name="Goldman G.H."/>
            <person name="Houbraken J."/>
            <person name="Oakley B."/>
            <person name="Pocsi I."/>
            <person name="Scazzocchio C."/>
            <person name="Seiboth B."/>
            <person name="vanKuyk P.A."/>
            <person name="Wortman J."/>
            <person name="Dyer P.S."/>
            <person name="Grigoriev I.V."/>
        </authorList>
    </citation>
    <scope>NUCLEOTIDE SEQUENCE [LARGE SCALE GENOMIC DNA]</scope>
    <source>
        <strain evidence="6">CBS 516.65</strain>
    </source>
</reference>
<dbReference type="GO" id="GO:0016887">
    <property type="term" value="F:ATP hydrolysis activity"/>
    <property type="evidence" value="ECO:0007669"/>
    <property type="project" value="InterPro"/>
</dbReference>
<dbReference type="Gene3D" id="3.40.50.300">
    <property type="entry name" value="P-loop containing nucleotide triphosphate hydrolases"/>
    <property type="match status" value="1"/>
</dbReference>
<dbReference type="Pfam" id="PF00004">
    <property type="entry name" value="AAA"/>
    <property type="match status" value="1"/>
</dbReference>
<dbReference type="SUPFAM" id="SSF52540">
    <property type="entry name" value="P-loop containing nucleoside triphosphate hydrolases"/>
    <property type="match status" value="1"/>
</dbReference>
<evidence type="ECO:0000313" key="6">
    <source>
        <dbReference type="Proteomes" id="UP000184300"/>
    </source>
</evidence>
<dbReference type="PANTHER" id="PTHR43392:SF2">
    <property type="entry name" value="AAA-TYPE ATPASE FAMILY PROTEIN _ ANKYRIN REPEAT FAMILY PROTEIN"/>
    <property type="match status" value="1"/>
</dbReference>
<dbReference type="PRINTS" id="PR00819">
    <property type="entry name" value="CBXCFQXSUPER"/>
</dbReference>
<name>A0A1L9VG16_ASPGL</name>
<dbReference type="RefSeq" id="XP_022399548.1">
    <property type="nucleotide sequence ID" value="XM_022547415.1"/>
</dbReference>
<dbReference type="InterPro" id="IPR050773">
    <property type="entry name" value="CbxX/CfxQ_RuBisCO_ESX"/>
</dbReference>
<dbReference type="VEuPathDB" id="FungiDB:ASPGLDRAFT_509234"/>
<comment type="similarity">
    <text evidence="1">Belongs to the CbxX/CfxQ family.</text>
</comment>
<dbReference type="InterPro" id="IPR000641">
    <property type="entry name" value="CbxX/CfxQ"/>
</dbReference>
<dbReference type="GeneID" id="34463676"/>
<dbReference type="InterPro" id="IPR027417">
    <property type="entry name" value="P-loop_NTPase"/>
</dbReference>
<keyword evidence="2" id="KW-0547">Nucleotide-binding</keyword>
<evidence type="ECO:0000259" key="4">
    <source>
        <dbReference type="SMART" id="SM00382"/>
    </source>
</evidence>
<gene>
    <name evidence="5" type="ORF">ASPGLDRAFT_509234</name>
</gene>
<protein>
    <recommendedName>
        <fullName evidence="4">AAA+ ATPase domain-containing protein</fullName>
    </recommendedName>
</protein>
<accession>A0A1L9VG16</accession>
<evidence type="ECO:0000256" key="1">
    <source>
        <dbReference type="ARBA" id="ARBA00010378"/>
    </source>
</evidence>
<dbReference type="GO" id="GO:0005524">
    <property type="term" value="F:ATP binding"/>
    <property type="evidence" value="ECO:0007669"/>
    <property type="project" value="UniProtKB-KW"/>
</dbReference>
<feature type="domain" description="AAA+ ATPase" evidence="4">
    <location>
        <begin position="22"/>
        <end position="132"/>
    </location>
</feature>
<evidence type="ECO:0000256" key="2">
    <source>
        <dbReference type="ARBA" id="ARBA00022741"/>
    </source>
</evidence>
<evidence type="ECO:0000256" key="3">
    <source>
        <dbReference type="ARBA" id="ARBA00022840"/>
    </source>
</evidence>
<keyword evidence="3" id="KW-0067">ATP-binding</keyword>
<dbReference type="Proteomes" id="UP000184300">
    <property type="component" value="Unassembled WGS sequence"/>
</dbReference>
<dbReference type="STRING" id="1160497.A0A1L9VG16"/>
<keyword evidence="6" id="KW-1185">Reference proteome</keyword>
<proteinExistence type="inferred from homology"/>
<dbReference type="AlphaFoldDB" id="A0A1L9VG16"/>
<dbReference type="InterPro" id="IPR003593">
    <property type="entry name" value="AAA+_ATPase"/>
</dbReference>
<organism evidence="5 6">
    <name type="scientific">Aspergillus glaucus CBS 516.65</name>
    <dbReference type="NCBI Taxonomy" id="1160497"/>
    <lineage>
        <taxon>Eukaryota</taxon>
        <taxon>Fungi</taxon>
        <taxon>Dikarya</taxon>
        <taxon>Ascomycota</taxon>
        <taxon>Pezizomycotina</taxon>
        <taxon>Eurotiomycetes</taxon>
        <taxon>Eurotiomycetidae</taxon>
        <taxon>Eurotiales</taxon>
        <taxon>Aspergillaceae</taxon>
        <taxon>Aspergillus</taxon>
        <taxon>Aspergillus subgen. Aspergillus</taxon>
    </lineage>
</organism>
<dbReference type="EMBL" id="KV878901">
    <property type="protein sequence ID" value="OJJ82850.1"/>
    <property type="molecule type" value="Genomic_DNA"/>
</dbReference>
<dbReference type="SMART" id="SM00382">
    <property type="entry name" value="AAA"/>
    <property type="match status" value="1"/>
</dbReference>
<dbReference type="InterPro" id="IPR003959">
    <property type="entry name" value="ATPase_AAA_core"/>
</dbReference>
<dbReference type="OrthoDB" id="2423195at2759"/>
<evidence type="ECO:0000313" key="5">
    <source>
        <dbReference type="EMBL" id="OJJ82850.1"/>
    </source>
</evidence>